<evidence type="ECO:0000256" key="3">
    <source>
        <dbReference type="RuleBase" id="RU000363"/>
    </source>
</evidence>
<dbReference type="PRINTS" id="PR00081">
    <property type="entry name" value="GDHRDH"/>
</dbReference>
<protein>
    <submittedName>
        <fullName evidence="4">SDR family NAD(P)-dependent oxidoreductase</fullName>
    </submittedName>
</protein>
<dbReference type="PANTHER" id="PTHR44196:SF1">
    <property type="entry name" value="DEHYDROGENASE_REDUCTASE SDR FAMILY MEMBER 7B"/>
    <property type="match status" value="1"/>
</dbReference>
<sequence>MQDLKAKVAVITGAAEGIGKAIAVAAAAEGMRLILADIHQELLDKTVTELRQSGAEVIGVVTDVSKENEIQNLADQAYAQFGQVHLLVNNAGVAFAKSAWETTAKDWEWIMGINLYGITHAIRIFVPRMLAGNEVAHIVNTASVAGLIAEPALAAYNVSKFGVVALSESLQHDLNLRQAKIGVSVLCPSWVKTRITDAERNRKTEDRIQVEQLEKVSVKTGAAINKAVEAGIAPQQVARDVINAVKNNTFYILTHPETKAAVAIRSDDILQGRAPTLLPI</sequence>
<name>A0A941DH04_9BURK</name>
<gene>
    <name evidence="4" type="ORF">KDM92_14520</name>
</gene>
<comment type="caution">
    <text evidence="4">The sequence shown here is derived from an EMBL/GenBank/DDBJ whole genome shotgun (WGS) entry which is preliminary data.</text>
</comment>
<dbReference type="AlphaFoldDB" id="A0A941DH04"/>
<dbReference type="PROSITE" id="PS00061">
    <property type="entry name" value="ADH_SHORT"/>
    <property type="match status" value="1"/>
</dbReference>
<dbReference type="InterPro" id="IPR020904">
    <property type="entry name" value="Sc_DH/Rdtase_CS"/>
</dbReference>
<dbReference type="Proteomes" id="UP000680158">
    <property type="component" value="Unassembled WGS sequence"/>
</dbReference>
<dbReference type="Pfam" id="PF00106">
    <property type="entry name" value="adh_short"/>
    <property type="match status" value="1"/>
</dbReference>
<dbReference type="Gene3D" id="3.40.50.720">
    <property type="entry name" value="NAD(P)-binding Rossmann-like Domain"/>
    <property type="match status" value="1"/>
</dbReference>
<comment type="similarity">
    <text evidence="1 3">Belongs to the short-chain dehydrogenases/reductases (SDR) family.</text>
</comment>
<dbReference type="NCBIfam" id="NF004843">
    <property type="entry name" value="PRK06194.1"/>
    <property type="match status" value="1"/>
</dbReference>
<dbReference type="InterPro" id="IPR002347">
    <property type="entry name" value="SDR_fam"/>
</dbReference>
<dbReference type="CDD" id="cd05233">
    <property type="entry name" value="SDR_c"/>
    <property type="match status" value="1"/>
</dbReference>
<proteinExistence type="inferred from homology"/>
<accession>A0A941DH04</accession>
<dbReference type="GO" id="GO:0016020">
    <property type="term" value="C:membrane"/>
    <property type="evidence" value="ECO:0007669"/>
    <property type="project" value="TreeGrafter"/>
</dbReference>
<dbReference type="PANTHER" id="PTHR44196">
    <property type="entry name" value="DEHYDROGENASE/REDUCTASE SDR FAMILY MEMBER 7B"/>
    <property type="match status" value="1"/>
</dbReference>
<evidence type="ECO:0000313" key="4">
    <source>
        <dbReference type="EMBL" id="MBR7747796.1"/>
    </source>
</evidence>
<reference evidence="4 5" key="1">
    <citation type="submission" date="2021-04" db="EMBL/GenBank/DDBJ databases">
        <title>novel species isolated from subtropical streams in China.</title>
        <authorList>
            <person name="Lu H."/>
        </authorList>
    </citation>
    <scope>NUCLEOTIDE SEQUENCE [LARGE SCALE GENOMIC DNA]</scope>
    <source>
        <strain evidence="4 5">BYS107W</strain>
    </source>
</reference>
<dbReference type="SUPFAM" id="SSF51735">
    <property type="entry name" value="NAD(P)-binding Rossmann-fold domains"/>
    <property type="match status" value="1"/>
</dbReference>
<organism evidence="4 5">
    <name type="scientific">Undibacterium baiyunense</name>
    <dbReference type="NCBI Taxonomy" id="2828731"/>
    <lineage>
        <taxon>Bacteria</taxon>
        <taxon>Pseudomonadati</taxon>
        <taxon>Pseudomonadota</taxon>
        <taxon>Betaproteobacteria</taxon>
        <taxon>Burkholderiales</taxon>
        <taxon>Oxalobacteraceae</taxon>
        <taxon>Undibacterium</taxon>
    </lineage>
</organism>
<keyword evidence="5" id="KW-1185">Reference proteome</keyword>
<keyword evidence="2" id="KW-0560">Oxidoreductase</keyword>
<dbReference type="GO" id="GO:0016491">
    <property type="term" value="F:oxidoreductase activity"/>
    <property type="evidence" value="ECO:0007669"/>
    <property type="project" value="UniProtKB-KW"/>
</dbReference>
<evidence type="ECO:0000256" key="1">
    <source>
        <dbReference type="ARBA" id="ARBA00006484"/>
    </source>
</evidence>
<dbReference type="InterPro" id="IPR036291">
    <property type="entry name" value="NAD(P)-bd_dom_sf"/>
</dbReference>
<evidence type="ECO:0000256" key="2">
    <source>
        <dbReference type="ARBA" id="ARBA00023002"/>
    </source>
</evidence>
<dbReference type="RefSeq" id="WP_212685171.1">
    <property type="nucleotide sequence ID" value="NZ_JAGSPM010000009.1"/>
</dbReference>
<dbReference type="FunFam" id="3.40.50.720:FF:000084">
    <property type="entry name" value="Short-chain dehydrogenase reductase"/>
    <property type="match status" value="1"/>
</dbReference>
<dbReference type="PRINTS" id="PR00080">
    <property type="entry name" value="SDRFAMILY"/>
</dbReference>
<evidence type="ECO:0000313" key="5">
    <source>
        <dbReference type="Proteomes" id="UP000680158"/>
    </source>
</evidence>
<dbReference type="EMBL" id="JAGSPM010000009">
    <property type="protein sequence ID" value="MBR7747796.1"/>
    <property type="molecule type" value="Genomic_DNA"/>
</dbReference>